<evidence type="ECO:0000259" key="2">
    <source>
        <dbReference type="Pfam" id="PF02470"/>
    </source>
</evidence>
<dbReference type="EMBL" id="CP074371">
    <property type="protein sequence ID" value="QVI25019.1"/>
    <property type="molecule type" value="Genomic_DNA"/>
</dbReference>
<organism evidence="4 5">
    <name type="scientific">Nocardia tengchongensis</name>
    <dbReference type="NCBI Taxonomy" id="2055889"/>
    <lineage>
        <taxon>Bacteria</taxon>
        <taxon>Bacillati</taxon>
        <taxon>Actinomycetota</taxon>
        <taxon>Actinomycetes</taxon>
        <taxon>Mycobacteriales</taxon>
        <taxon>Nocardiaceae</taxon>
        <taxon>Nocardia</taxon>
    </lineage>
</organism>
<protein>
    <submittedName>
        <fullName evidence="4">MCE family protein</fullName>
    </submittedName>
</protein>
<feature type="region of interest" description="Disordered" evidence="1">
    <location>
        <begin position="349"/>
        <end position="386"/>
    </location>
</feature>
<evidence type="ECO:0000313" key="5">
    <source>
        <dbReference type="Proteomes" id="UP000683310"/>
    </source>
</evidence>
<feature type="domain" description="Mammalian cell entry C-terminal" evidence="3">
    <location>
        <begin position="141"/>
        <end position="281"/>
    </location>
</feature>
<reference evidence="4 5" key="1">
    <citation type="submission" date="2021-04" db="EMBL/GenBank/DDBJ databases">
        <title>Nocardia tengchongensis.</title>
        <authorList>
            <person name="Zhuang k."/>
            <person name="Ran Y."/>
            <person name="Li W."/>
        </authorList>
    </citation>
    <scope>NUCLEOTIDE SEQUENCE [LARGE SCALE GENOMIC DNA]</scope>
    <source>
        <strain evidence="4 5">CFH S0057</strain>
    </source>
</reference>
<gene>
    <name evidence="4" type="ORF">KHQ06_20135</name>
</gene>
<dbReference type="Pfam" id="PF02470">
    <property type="entry name" value="MlaD"/>
    <property type="match status" value="1"/>
</dbReference>
<evidence type="ECO:0000256" key="1">
    <source>
        <dbReference type="SAM" id="MobiDB-lite"/>
    </source>
</evidence>
<evidence type="ECO:0000313" key="4">
    <source>
        <dbReference type="EMBL" id="QVI25019.1"/>
    </source>
</evidence>
<dbReference type="PANTHER" id="PTHR33371:SF16">
    <property type="entry name" value="MCE-FAMILY PROTEIN MCE3F"/>
    <property type="match status" value="1"/>
</dbReference>
<dbReference type="Pfam" id="PF11887">
    <property type="entry name" value="Mce4_CUP1"/>
    <property type="match status" value="1"/>
</dbReference>
<evidence type="ECO:0000259" key="3">
    <source>
        <dbReference type="Pfam" id="PF11887"/>
    </source>
</evidence>
<dbReference type="InterPro" id="IPR005693">
    <property type="entry name" value="Mce"/>
</dbReference>
<dbReference type="NCBIfam" id="TIGR00996">
    <property type="entry name" value="Mtu_fam_mce"/>
    <property type="match status" value="1"/>
</dbReference>
<keyword evidence="5" id="KW-1185">Reference proteome</keyword>
<feature type="domain" description="Mce/MlaD" evidence="2">
    <location>
        <begin position="37"/>
        <end position="113"/>
    </location>
</feature>
<dbReference type="Proteomes" id="UP000683310">
    <property type="component" value="Chromosome"/>
</dbReference>
<proteinExistence type="predicted"/>
<dbReference type="InterPro" id="IPR003399">
    <property type="entry name" value="Mce/MlaD"/>
</dbReference>
<name>A0ABX8D005_9NOCA</name>
<accession>A0ABX8D005</accession>
<dbReference type="InterPro" id="IPR052336">
    <property type="entry name" value="MlaD_Phospholipid_Transporter"/>
</dbReference>
<sequence>MRGHKLLFSNLALILLLAVGAAYLLIDVARVRAPGSTYSVTVQLDRSGGLQAGNDVTWRGYRVGSVRAIEIIDGGAGIAATAEIENKYKIPADTEIAVAALSAVGEQYIDFRPHSDAPPYLHDGQVVRFDPSRISTPTPVWQTLTDSNELIASIDPDKVGVILDNMDTALGGGPDQLRGLIEGLSVATTGLDNRLPQTVSLLQNLQVIAGTTSHAQPDLGTLTRNSQTLVAQARAADGELRGLLDRAPEQIAILDATLDRNLDPIQSLATTMSAIVTAALLRLPAVRELFPALVIGTSAMGVPAHNGEFNTIIDIWSRPWCQYPVPAVAPFLATEGGFGRWNYCDNPPADQQIRGSANAPRPNVPNNGAHRPTGVDPQERTLPPVK</sequence>
<dbReference type="InterPro" id="IPR024516">
    <property type="entry name" value="Mce_C"/>
</dbReference>
<dbReference type="PANTHER" id="PTHR33371">
    <property type="entry name" value="INTERMEMBRANE PHOSPHOLIPID TRANSPORT SYSTEM BINDING PROTEIN MLAD-RELATED"/>
    <property type="match status" value="1"/>
</dbReference>